<organism evidence="1 2">
    <name type="scientific">Paramarasmius palmivorus</name>
    <dbReference type="NCBI Taxonomy" id="297713"/>
    <lineage>
        <taxon>Eukaryota</taxon>
        <taxon>Fungi</taxon>
        <taxon>Dikarya</taxon>
        <taxon>Basidiomycota</taxon>
        <taxon>Agaricomycotina</taxon>
        <taxon>Agaricomycetes</taxon>
        <taxon>Agaricomycetidae</taxon>
        <taxon>Agaricales</taxon>
        <taxon>Marasmiineae</taxon>
        <taxon>Marasmiaceae</taxon>
        <taxon>Paramarasmius</taxon>
    </lineage>
</organism>
<comment type="caution">
    <text evidence="1">The sequence shown here is derived from an EMBL/GenBank/DDBJ whole genome shotgun (WGS) entry which is preliminary data.</text>
</comment>
<evidence type="ECO:0000313" key="2">
    <source>
        <dbReference type="Proteomes" id="UP001383192"/>
    </source>
</evidence>
<keyword evidence="2" id="KW-1185">Reference proteome</keyword>
<name>A0AAW0CIS7_9AGAR</name>
<dbReference type="EMBL" id="JAYKXP010000040">
    <property type="protein sequence ID" value="KAK7039078.1"/>
    <property type="molecule type" value="Genomic_DNA"/>
</dbReference>
<dbReference type="Gene3D" id="3.30.710.10">
    <property type="entry name" value="Potassium Channel Kv1.1, Chain A"/>
    <property type="match status" value="1"/>
</dbReference>
<dbReference type="InterPro" id="IPR011333">
    <property type="entry name" value="SKP1/BTB/POZ_sf"/>
</dbReference>
<proteinExistence type="predicted"/>
<sequence length="167" mass="18934">MDTEAHPKCPVEECLIPCDIVLVSNDNKHFGAHKRHLEIYTDSFPNADWDNLTTHEPVRLAESGSVLALLLQFMHNTSPPDLSQQRFSNDNIMDLYKAAGKYGSFVALEACRKEIKSRVKRIKPIESIAIFVQLHEATCPSFPDIDYIVRRTLSLSHADALEHFSKN</sequence>
<dbReference type="Proteomes" id="UP001383192">
    <property type="component" value="Unassembled WGS sequence"/>
</dbReference>
<dbReference type="AlphaFoldDB" id="A0AAW0CIS7"/>
<gene>
    <name evidence="1" type="ORF">VNI00_010241</name>
</gene>
<reference evidence="1 2" key="1">
    <citation type="submission" date="2024-01" db="EMBL/GenBank/DDBJ databases">
        <title>A draft genome for a cacao thread blight-causing isolate of Paramarasmius palmivorus.</title>
        <authorList>
            <person name="Baruah I.K."/>
            <person name="Bukari Y."/>
            <person name="Amoako-Attah I."/>
            <person name="Meinhardt L.W."/>
            <person name="Bailey B.A."/>
            <person name="Cohen S.P."/>
        </authorList>
    </citation>
    <scope>NUCLEOTIDE SEQUENCE [LARGE SCALE GENOMIC DNA]</scope>
    <source>
        <strain evidence="1 2">GH-12</strain>
    </source>
</reference>
<evidence type="ECO:0008006" key="3">
    <source>
        <dbReference type="Google" id="ProtNLM"/>
    </source>
</evidence>
<dbReference type="SUPFAM" id="SSF54695">
    <property type="entry name" value="POZ domain"/>
    <property type="match status" value="1"/>
</dbReference>
<protein>
    <recommendedName>
        <fullName evidence="3">BTB domain-containing protein</fullName>
    </recommendedName>
</protein>
<evidence type="ECO:0000313" key="1">
    <source>
        <dbReference type="EMBL" id="KAK7039078.1"/>
    </source>
</evidence>
<accession>A0AAW0CIS7</accession>